<evidence type="ECO:0000313" key="5">
    <source>
        <dbReference type="Proteomes" id="UP000253273"/>
    </source>
</evidence>
<feature type="transmembrane region" description="Helical" evidence="1">
    <location>
        <begin position="82"/>
        <end position="101"/>
    </location>
</feature>
<evidence type="ECO:0000313" key="4">
    <source>
        <dbReference type="Proteomes" id="UP000252985"/>
    </source>
</evidence>
<dbReference type="Pfam" id="PF24417">
    <property type="entry name" value="DUF7549"/>
    <property type="match status" value="1"/>
</dbReference>
<sequence length="167" mass="17859">MWVRSEYAGELAVLLTWLSALIPWNVSYASNPSGAAVLFVRFPLAQVRYVFGLSIARGVVVSDPLSALAFQRGSPIAAAYRVWALGAAVFAVALVVSVVYYRREAWAESWPVDPVRLLGGLLAGTGLVFAGATYLLLSRGFSSLPIPLGVVFLLLFGGLLLTVDRTA</sequence>
<keyword evidence="1" id="KW-0812">Transmembrane</keyword>
<evidence type="ECO:0000313" key="2">
    <source>
        <dbReference type="EMBL" id="AXG07094.1"/>
    </source>
</evidence>
<feature type="transmembrane region" description="Helical" evidence="1">
    <location>
        <begin position="144"/>
        <end position="163"/>
    </location>
</feature>
<dbReference type="OrthoDB" id="238194at2157"/>
<reference evidence="2 5" key="2">
    <citation type="submission" date="2018-07" db="EMBL/GenBank/DDBJ databases">
        <title>Genome sequences of Haloplanus sp. CBA1113.</title>
        <authorList>
            <person name="Kim Y.B."/>
            <person name="Roh S.W."/>
        </authorList>
    </citation>
    <scope>NUCLEOTIDE SEQUENCE [LARGE SCALE GENOMIC DNA]</scope>
    <source>
        <strain evidence="2 5">CBA1113</strain>
    </source>
</reference>
<dbReference type="EMBL" id="CP031150">
    <property type="protein sequence ID" value="AXG07094.1"/>
    <property type="molecule type" value="Genomic_DNA"/>
</dbReference>
<dbReference type="InterPro" id="IPR055971">
    <property type="entry name" value="DUF7549"/>
</dbReference>
<accession>A0A345E4H2</accession>
<gene>
    <name evidence="3" type="ORF">DU484_11760</name>
    <name evidence="2" type="ORF">DU500_12035</name>
</gene>
<dbReference type="Proteomes" id="UP000252985">
    <property type="component" value="Chromosome"/>
</dbReference>
<evidence type="ECO:0008006" key="6">
    <source>
        <dbReference type="Google" id="ProtNLM"/>
    </source>
</evidence>
<feature type="transmembrane region" description="Helical" evidence="1">
    <location>
        <begin position="117"/>
        <end position="137"/>
    </location>
</feature>
<reference evidence="3 4" key="1">
    <citation type="submission" date="2018-07" db="EMBL/GenBank/DDBJ databases">
        <title>Genome sequences of Haloplanus sp. CBA1112.</title>
        <authorList>
            <person name="Kim Y.B."/>
            <person name="Roh S.W."/>
        </authorList>
    </citation>
    <scope>NUCLEOTIDE SEQUENCE [LARGE SCALE GENOMIC DNA]</scope>
    <source>
        <strain evidence="3 4">CBA1112</strain>
    </source>
</reference>
<dbReference type="GeneID" id="37287664"/>
<dbReference type="AlphaFoldDB" id="A0A345E4H2"/>
<keyword evidence="1" id="KW-1133">Transmembrane helix</keyword>
<organism evidence="2 5">
    <name type="scientific">Haloplanus rubicundus</name>
    <dbReference type="NCBI Taxonomy" id="1547898"/>
    <lineage>
        <taxon>Archaea</taxon>
        <taxon>Methanobacteriati</taxon>
        <taxon>Methanobacteriota</taxon>
        <taxon>Stenosarchaea group</taxon>
        <taxon>Halobacteria</taxon>
        <taxon>Halobacteriales</taxon>
        <taxon>Haloferacaceae</taxon>
        <taxon>Haloplanus</taxon>
    </lineage>
</organism>
<evidence type="ECO:0000313" key="3">
    <source>
        <dbReference type="EMBL" id="AXG10464.1"/>
    </source>
</evidence>
<keyword evidence="5" id="KW-1185">Reference proteome</keyword>
<evidence type="ECO:0000256" key="1">
    <source>
        <dbReference type="SAM" id="Phobius"/>
    </source>
</evidence>
<accession>A0A345EE42</accession>
<dbReference type="RefSeq" id="WP_114586226.1">
    <property type="nucleotide sequence ID" value="NZ_CP031148.1"/>
</dbReference>
<proteinExistence type="predicted"/>
<keyword evidence="1" id="KW-0472">Membrane</keyword>
<protein>
    <recommendedName>
        <fullName evidence="6">TIGR04206 family protein</fullName>
    </recommendedName>
</protein>
<dbReference type="KEGG" id="haq:DU484_11760"/>
<name>A0A345E4H2_9EURY</name>
<dbReference type="EMBL" id="CP031148">
    <property type="protein sequence ID" value="AXG10464.1"/>
    <property type="molecule type" value="Genomic_DNA"/>
</dbReference>
<dbReference type="Proteomes" id="UP000253273">
    <property type="component" value="Chromosome"/>
</dbReference>
<dbReference type="KEGG" id="haj:DU500_12035"/>